<accession>A0A2W2F6A0</accession>
<organism evidence="1 2">
    <name type="scientific">Nonomuraea aridisoli</name>
    <dbReference type="NCBI Taxonomy" id="2070368"/>
    <lineage>
        <taxon>Bacteria</taxon>
        <taxon>Bacillati</taxon>
        <taxon>Actinomycetota</taxon>
        <taxon>Actinomycetes</taxon>
        <taxon>Streptosporangiales</taxon>
        <taxon>Streptosporangiaceae</taxon>
        <taxon>Nonomuraea</taxon>
    </lineage>
</organism>
<proteinExistence type="predicted"/>
<dbReference type="RefSeq" id="WP_111177993.1">
    <property type="nucleotide sequence ID" value="NZ_POUD01000024.1"/>
</dbReference>
<evidence type="ECO:0000313" key="1">
    <source>
        <dbReference type="EMBL" id="PZG20618.1"/>
    </source>
</evidence>
<reference evidence="1 2" key="1">
    <citation type="submission" date="2018-01" db="EMBL/GenBank/DDBJ databases">
        <title>Draft genome sequence of Nonomuraea sp. KC333.</title>
        <authorList>
            <person name="Sahin N."/>
            <person name="Saygin H."/>
            <person name="Ay H."/>
        </authorList>
    </citation>
    <scope>NUCLEOTIDE SEQUENCE [LARGE SCALE GENOMIC DNA]</scope>
    <source>
        <strain evidence="1 2">KC333</strain>
    </source>
</reference>
<dbReference type="AlphaFoldDB" id="A0A2W2F6A0"/>
<sequence length="134" mass="15372">MVAPRRVIAPEIAERYGRALDTVKETWRKHPEWPAAVGRRGRWAEYDADAVDELVRRVFLREPTPAEGDPDDLLTIADIVTYTGLARGTIAADISRGRWREPDEEAHGVKRWKRSTVDEILEGRRGYHRRKADG</sequence>
<protein>
    <submittedName>
        <fullName evidence="1">Uncharacterized protein</fullName>
    </submittedName>
</protein>
<name>A0A2W2F6A0_9ACTN</name>
<comment type="caution">
    <text evidence="1">The sequence shown here is derived from an EMBL/GenBank/DDBJ whole genome shotgun (WGS) entry which is preliminary data.</text>
</comment>
<gene>
    <name evidence="1" type="ORF">C1J01_08945</name>
</gene>
<evidence type="ECO:0000313" key="2">
    <source>
        <dbReference type="Proteomes" id="UP000249304"/>
    </source>
</evidence>
<dbReference type="Proteomes" id="UP000249304">
    <property type="component" value="Unassembled WGS sequence"/>
</dbReference>
<dbReference type="OrthoDB" id="4215155at2"/>
<dbReference type="EMBL" id="POUD01000024">
    <property type="protein sequence ID" value="PZG20618.1"/>
    <property type="molecule type" value="Genomic_DNA"/>
</dbReference>
<keyword evidence="2" id="KW-1185">Reference proteome</keyword>